<sequence length="159" mass="17964">MNPKISDFGMARIFGGNEQQANTIRIVGTYGYMSPEYAMEGSFSVKSDTYSFGVLLLEIAWSLWKDGNARELVDSSIVENCPPHEVLRCIHLGLLCVQDNPNARPLMSSTVFMLENETALLPTPKEPLYFRGRYDEVEDQRDTMGITLNKMTITMQEGR</sequence>
<evidence type="ECO:0000313" key="7">
    <source>
        <dbReference type="EMBL" id="VAH52452.1"/>
    </source>
</evidence>
<dbReference type="PANTHER" id="PTHR27002">
    <property type="entry name" value="RECEPTOR-LIKE SERINE/THREONINE-PROTEIN KINASE SD1-8"/>
    <property type="match status" value="1"/>
</dbReference>
<dbReference type="PANTHER" id="PTHR27002:SF936">
    <property type="entry name" value="OS08G0179000 PROTEIN"/>
    <property type="match status" value="1"/>
</dbReference>
<evidence type="ECO:0000256" key="1">
    <source>
        <dbReference type="ARBA" id="ARBA00022527"/>
    </source>
</evidence>
<name>A0A9R1PZ24_TRITD</name>
<dbReference type="Pfam" id="PF07714">
    <property type="entry name" value="PK_Tyr_Ser-Thr"/>
    <property type="match status" value="1"/>
</dbReference>
<dbReference type="InterPro" id="IPR011009">
    <property type="entry name" value="Kinase-like_dom_sf"/>
</dbReference>
<organism evidence="7 8">
    <name type="scientific">Triticum turgidum subsp. durum</name>
    <name type="common">Durum wheat</name>
    <name type="synonym">Triticum durum</name>
    <dbReference type="NCBI Taxonomy" id="4567"/>
    <lineage>
        <taxon>Eukaryota</taxon>
        <taxon>Viridiplantae</taxon>
        <taxon>Streptophyta</taxon>
        <taxon>Embryophyta</taxon>
        <taxon>Tracheophyta</taxon>
        <taxon>Spermatophyta</taxon>
        <taxon>Magnoliopsida</taxon>
        <taxon>Liliopsida</taxon>
        <taxon>Poales</taxon>
        <taxon>Poaceae</taxon>
        <taxon>BOP clade</taxon>
        <taxon>Pooideae</taxon>
        <taxon>Triticodae</taxon>
        <taxon>Triticeae</taxon>
        <taxon>Triticinae</taxon>
        <taxon>Triticum</taxon>
    </lineage>
</organism>
<proteinExistence type="predicted"/>
<dbReference type="InterPro" id="IPR000719">
    <property type="entry name" value="Prot_kinase_dom"/>
</dbReference>
<keyword evidence="5" id="KW-0067">ATP-binding</keyword>
<evidence type="ECO:0000256" key="4">
    <source>
        <dbReference type="ARBA" id="ARBA00022777"/>
    </source>
</evidence>
<dbReference type="PROSITE" id="PS50011">
    <property type="entry name" value="PROTEIN_KINASE_DOM"/>
    <property type="match status" value="1"/>
</dbReference>
<evidence type="ECO:0000259" key="6">
    <source>
        <dbReference type="PROSITE" id="PS50011"/>
    </source>
</evidence>
<protein>
    <recommendedName>
        <fullName evidence="6">Protein kinase domain-containing protein</fullName>
    </recommendedName>
</protein>
<feature type="domain" description="Protein kinase" evidence="6">
    <location>
        <begin position="1"/>
        <end position="120"/>
    </location>
</feature>
<dbReference type="Gene3D" id="1.10.510.10">
    <property type="entry name" value="Transferase(Phosphotransferase) domain 1"/>
    <property type="match status" value="1"/>
</dbReference>
<evidence type="ECO:0000313" key="8">
    <source>
        <dbReference type="Proteomes" id="UP000324705"/>
    </source>
</evidence>
<dbReference type="GO" id="GO:0005886">
    <property type="term" value="C:plasma membrane"/>
    <property type="evidence" value="ECO:0007669"/>
    <property type="project" value="TreeGrafter"/>
</dbReference>
<dbReference type="AlphaFoldDB" id="A0A9R1PZ24"/>
<keyword evidence="1" id="KW-0723">Serine/threonine-protein kinase</keyword>
<accession>A0A9R1PZ24</accession>
<evidence type="ECO:0000256" key="2">
    <source>
        <dbReference type="ARBA" id="ARBA00022679"/>
    </source>
</evidence>
<dbReference type="Gramene" id="TRITD2Bv1G229440.2">
    <property type="protein sequence ID" value="TRITD2Bv1G229440.2"/>
    <property type="gene ID" value="TRITD2Bv1G229440"/>
</dbReference>
<dbReference type="EMBL" id="LT934114">
    <property type="protein sequence ID" value="VAH52452.1"/>
    <property type="molecule type" value="Genomic_DNA"/>
</dbReference>
<reference evidence="7 8" key="1">
    <citation type="submission" date="2017-09" db="EMBL/GenBank/DDBJ databases">
        <authorList>
            <consortium name="International Durum Wheat Genome Sequencing Consortium (IDWGSC)"/>
            <person name="Milanesi L."/>
        </authorList>
    </citation>
    <scope>NUCLEOTIDE SEQUENCE [LARGE SCALE GENOMIC DNA]</scope>
    <source>
        <strain evidence="8">cv. Svevo</strain>
    </source>
</reference>
<keyword evidence="2" id="KW-0808">Transferase</keyword>
<dbReference type="SUPFAM" id="SSF56112">
    <property type="entry name" value="Protein kinase-like (PK-like)"/>
    <property type="match status" value="1"/>
</dbReference>
<dbReference type="InterPro" id="IPR001245">
    <property type="entry name" value="Ser-Thr/Tyr_kinase_cat_dom"/>
</dbReference>
<dbReference type="Proteomes" id="UP000324705">
    <property type="component" value="Chromosome 2B"/>
</dbReference>
<keyword evidence="3" id="KW-0547">Nucleotide-binding</keyword>
<gene>
    <name evidence="7" type="ORF">TRITD_2Bv1G229440</name>
</gene>
<dbReference type="GO" id="GO:0004674">
    <property type="term" value="F:protein serine/threonine kinase activity"/>
    <property type="evidence" value="ECO:0007669"/>
    <property type="project" value="UniProtKB-KW"/>
</dbReference>
<keyword evidence="4" id="KW-0418">Kinase</keyword>
<dbReference type="GO" id="GO:0005524">
    <property type="term" value="F:ATP binding"/>
    <property type="evidence" value="ECO:0007669"/>
    <property type="project" value="UniProtKB-KW"/>
</dbReference>
<evidence type="ECO:0000256" key="5">
    <source>
        <dbReference type="ARBA" id="ARBA00022840"/>
    </source>
</evidence>
<evidence type="ECO:0000256" key="3">
    <source>
        <dbReference type="ARBA" id="ARBA00022741"/>
    </source>
</evidence>
<keyword evidence="8" id="KW-1185">Reference proteome</keyword>